<dbReference type="InterPro" id="IPR011006">
    <property type="entry name" value="CheY-like_superfamily"/>
</dbReference>
<dbReference type="PANTHER" id="PTHR43228">
    <property type="entry name" value="TWO-COMPONENT RESPONSE REGULATOR"/>
    <property type="match status" value="1"/>
</dbReference>
<dbReference type="CDD" id="cd17546">
    <property type="entry name" value="REC_hyHK_CKI1_RcsC-like"/>
    <property type="match status" value="1"/>
</dbReference>
<dbReference type="GO" id="GO:0000160">
    <property type="term" value="P:phosphorelay signal transduction system"/>
    <property type="evidence" value="ECO:0007669"/>
    <property type="project" value="InterPro"/>
</dbReference>
<evidence type="ECO:0000313" key="4">
    <source>
        <dbReference type="Proteomes" id="UP001054252"/>
    </source>
</evidence>
<feature type="domain" description="Response regulatory" evidence="2">
    <location>
        <begin position="11"/>
        <end position="126"/>
    </location>
</feature>
<dbReference type="Proteomes" id="UP001054252">
    <property type="component" value="Unassembled WGS sequence"/>
</dbReference>
<dbReference type="SMART" id="SM00448">
    <property type="entry name" value="REC"/>
    <property type="match status" value="1"/>
</dbReference>
<keyword evidence="1" id="KW-0597">Phosphoprotein</keyword>
<feature type="modified residue" description="4-aspartylphosphate" evidence="1">
    <location>
        <position position="61"/>
    </location>
</feature>
<name>A0AAV5HG75_9ROSI</name>
<proteinExistence type="predicted"/>
<dbReference type="EMBL" id="BPVZ01000001">
    <property type="protein sequence ID" value="GKU86156.1"/>
    <property type="molecule type" value="Genomic_DNA"/>
</dbReference>
<accession>A0AAV5HG75</accession>
<dbReference type="SUPFAM" id="SSF52172">
    <property type="entry name" value="CheY-like"/>
    <property type="match status" value="1"/>
</dbReference>
<reference evidence="3 4" key="1">
    <citation type="journal article" date="2021" name="Commun. Biol.">
        <title>The genome of Shorea leprosula (Dipterocarpaceae) highlights the ecological relevance of drought in aseasonal tropical rainforests.</title>
        <authorList>
            <person name="Ng K.K.S."/>
            <person name="Kobayashi M.J."/>
            <person name="Fawcett J.A."/>
            <person name="Hatakeyama M."/>
            <person name="Paape T."/>
            <person name="Ng C.H."/>
            <person name="Ang C.C."/>
            <person name="Tnah L.H."/>
            <person name="Lee C.T."/>
            <person name="Nishiyama T."/>
            <person name="Sese J."/>
            <person name="O'Brien M.J."/>
            <person name="Copetti D."/>
            <person name="Mohd Noor M.I."/>
            <person name="Ong R.C."/>
            <person name="Putra M."/>
            <person name="Sireger I.Z."/>
            <person name="Indrioko S."/>
            <person name="Kosugi Y."/>
            <person name="Izuno A."/>
            <person name="Isagi Y."/>
            <person name="Lee S.L."/>
            <person name="Shimizu K.K."/>
        </authorList>
    </citation>
    <scope>NUCLEOTIDE SEQUENCE [LARGE SCALE GENOMIC DNA]</scope>
    <source>
        <strain evidence="3">214</strain>
    </source>
</reference>
<dbReference type="PROSITE" id="PS50110">
    <property type="entry name" value="RESPONSE_REGULATORY"/>
    <property type="match status" value="1"/>
</dbReference>
<dbReference type="InterPro" id="IPR052048">
    <property type="entry name" value="ST_Response_Regulator"/>
</dbReference>
<dbReference type="InterPro" id="IPR001789">
    <property type="entry name" value="Sig_transdc_resp-reg_receiver"/>
</dbReference>
<evidence type="ECO:0000313" key="3">
    <source>
        <dbReference type="EMBL" id="GKU86156.1"/>
    </source>
</evidence>
<evidence type="ECO:0000256" key="1">
    <source>
        <dbReference type="PROSITE-ProRule" id="PRU00169"/>
    </source>
</evidence>
<comment type="caution">
    <text evidence="3">The sequence shown here is derived from an EMBL/GenBank/DDBJ whole genome shotgun (WGS) entry which is preliminary data.</text>
</comment>
<dbReference type="Gene3D" id="3.40.50.2300">
    <property type="match status" value="1"/>
</dbReference>
<dbReference type="Pfam" id="PF00072">
    <property type="entry name" value="Response_reg"/>
    <property type="match status" value="1"/>
</dbReference>
<organism evidence="3 4">
    <name type="scientific">Rubroshorea leprosula</name>
    <dbReference type="NCBI Taxonomy" id="152421"/>
    <lineage>
        <taxon>Eukaryota</taxon>
        <taxon>Viridiplantae</taxon>
        <taxon>Streptophyta</taxon>
        <taxon>Embryophyta</taxon>
        <taxon>Tracheophyta</taxon>
        <taxon>Spermatophyta</taxon>
        <taxon>Magnoliopsida</taxon>
        <taxon>eudicotyledons</taxon>
        <taxon>Gunneridae</taxon>
        <taxon>Pentapetalae</taxon>
        <taxon>rosids</taxon>
        <taxon>malvids</taxon>
        <taxon>Malvales</taxon>
        <taxon>Dipterocarpaceae</taxon>
        <taxon>Rubroshorea</taxon>
    </lineage>
</organism>
<dbReference type="PANTHER" id="PTHR43228:SF17">
    <property type="entry name" value="HISTIDINE KINASE RESPONSE REGULATOR AND TRANSCRIPTION FACTOR RR-A-TYPE FAMILY-RELATED"/>
    <property type="match status" value="1"/>
</dbReference>
<keyword evidence="4" id="KW-1185">Reference proteome</keyword>
<evidence type="ECO:0000259" key="2">
    <source>
        <dbReference type="PROSITE" id="PS50110"/>
    </source>
</evidence>
<gene>
    <name evidence="3" type="ORF">SLEP1_g718</name>
</gene>
<sequence>MVAGPRNCSLTALVVDGDTTSNMIEQGLLRSFGVITCGVDNGRAAIDLFASGAKFDLILIDLILPVINGLETTRQIRAMGVKTKMLGVTACSREREEKAFLAAGVDEFIEKPLDSNRLASILMELNAN</sequence>
<protein>
    <recommendedName>
        <fullName evidence="2">Response regulatory domain-containing protein</fullName>
    </recommendedName>
</protein>
<dbReference type="AlphaFoldDB" id="A0AAV5HG75"/>